<protein>
    <submittedName>
        <fullName evidence="2">Carbohydrate ABC transporter substrate-binding protein</fullName>
    </submittedName>
</protein>
<dbReference type="Gene3D" id="3.40.190.10">
    <property type="entry name" value="Periplasmic binding protein-like II"/>
    <property type="match status" value="2"/>
</dbReference>
<dbReference type="EMBL" id="JACOQH010000007">
    <property type="protein sequence ID" value="MBC5754363.1"/>
    <property type="molecule type" value="Genomic_DNA"/>
</dbReference>
<dbReference type="PANTHER" id="PTHR43649:SF12">
    <property type="entry name" value="DIACETYLCHITOBIOSE BINDING PROTEIN DASA"/>
    <property type="match status" value="1"/>
</dbReference>
<dbReference type="InterPro" id="IPR006059">
    <property type="entry name" value="SBP"/>
</dbReference>
<dbReference type="PROSITE" id="PS51257">
    <property type="entry name" value="PROKAR_LIPOPROTEIN"/>
    <property type="match status" value="1"/>
</dbReference>
<dbReference type="SUPFAM" id="SSF53850">
    <property type="entry name" value="Periplasmic binding protein-like II"/>
    <property type="match status" value="1"/>
</dbReference>
<evidence type="ECO:0000313" key="3">
    <source>
        <dbReference type="Proteomes" id="UP000621540"/>
    </source>
</evidence>
<name>A0ABR7IBX0_9FIRM</name>
<dbReference type="PANTHER" id="PTHR43649">
    <property type="entry name" value="ARABINOSE-BINDING PROTEIN-RELATED"/>
    <property type="match status" value="1"/>
</dbReference>
<comment type="caution">
    <text evidence="2">The sequence shown here is derived from an EMBL/GenBank/DDBJ whole genome shotgun (WGS) entry which is preliminary data.</text>
</comment>
<proteinExistence type="predicted"/>
<dbReference type="Pfam" id="PF13416">
    <property type="entry name" value="SBP_bac_8"/>
    <property type="match status" value="1"/>
</dbReference>
<feature type="signal peptide" evidence="1">
    <location>
        <begin position="1"/>
        <end position="24"/>
    </location>
</feature>
<organism evidence="2 3">
    <name type="scientific">Roseburia yibonii</name>
    <dbReference type="NCBI Taxonomy" id="2763063"/>
    <lineage>
        <taxon>Bacteria</taxon>
        <taxon>Bacillati</taxon>
        <taxon>Bacillota</taxon>
        <taxon>Clostridia</taxon>
        <taxon>Lachnospirales</taxon>
        <taxon>Lachnospiraceae</taxon>
        <taxon>Roseburia</taxon>
    </lineage>
</organism>
<sequence length="444" mass="49988">MRKKVIMALAVCTGLGLLSLSGCAIGKTKEATEIYFLSCKPEVKAVWEEVSETYEKETGVKLKILTAADGNHERTLKAELAKKDAPTMFQINGPVEYEKWKNYCMDLSGTDLYSWMVDKDMAVTEGSGVYGIPYVVEGYGIIYNQSIMDRYFALPDRVTTYADMSEINNFAKLKEVVEDMQAHAGELGIDGVFASTSLAPGENWRWQTHLLNVPVYYEFQDKGIADEDTLDFTYSDNYKNIFDLYIENSCTDRSALGEKTVDDSMTEFAQGKVAMVQNGNWAWTQIESTEGSVVSEDDVKYMPIYTGVEGEEKQGLCIGTENFICVNSQVSEEKRQASIDFLEWLYSSDEGKKFVTEEFGFIPPFDTFTEDEYPSNPLAVEVIKDMNDTEKTSVSWNFVAFPSQVFKDDLGSNLRAYAAGELDWNSLVDTTKSEWQTEKKAGEE</sequence>
<keyword evidence="3" id="KW-1185">Reference proteome</keyword>
<dbReference type="Proteomes" id="UP000621540">
    <property type="component" value="Unassembled WGS sequence"/>
</dbReference>
<accession>A0ABR7IBX0</accession>
<keyword evidence="1" id="KW-0732">Signal</keyword>
<feature type="chain" id="PRO_5045602213" evidence="1">
    <location>
        <begin position="25"/>
        <end position="444"/>
    </location>
</feature>
<reference evidence="2 3" key="1">
    <citation type="submission" date="2020-08" db="EMBL/GenBank/DDBJ databases">
        <title>Genome public.</title>
        <authorList>
            <person name="Liu C."/>
            <person name="Sun Q."/>
        </authorList>
    </citation>
    <scope>NUCLEOTIDE SEQUENCE [LARGE SCALE GENOMIC DNA]</scope>
    <source>
        <strain evidence="2 3">BX0805</strain>
    </source>
</reference>
<evidence type="ECO:0000313" key="2">
    <source>
        <dbReference type="EMBL" id="MBC5754363.1"/>
    </source>
</evidence>
<dbReference type="InterPro" id="IPR050490">
    <property type="entry name" value="Bact_solute-bd_prot1"/>
</dbReference>
<dbReference type="RefSeq" id="WP_147619046.1">
    <property type="nucleotide sequence ID" value="NZ_JACOQH010000007.1"/>
</dbReference>
<evidence type="ECO:0000256" key="1">
    <source>
        <dbReference type="SAM" id="SignalP"/>
    </source>
</evidence>
<gene>
    <name evidence="2" type="ORF">H8Z76_10140</name>
</gene>